<proteinExistence type="predicted"/>
<reference evidence="1 2" key="1">
    <citation type="submission" date="2024-04" db="EMBL/GenBank/DDBJ databases">
        <title>genome sequences of Mucor flavus KT1a and Helicostylum pulchrum KT1b strains isolation_sourced from the surface of a dry-aged beef.</title>
        <authorList>
            <person name="Toyotome T."/>
            <person name="Hosono M."/>
            <person name="Torimaru M."/>
            <person name="Fukuda K."/>
            <person name="Mikami N."/>
        </authorList>
    </citation>
    <scope>NUCLEOTIDE SEQUENCE [LARGE SCALE GENOMIC DNA]</scope>
    <source>
        <strain evidence="1 2">KT1b</strain>
    </source>
</reference>
<comment type="caution">
    <text evidence="1">The sequence shown here is derived from an EMBL/GenBank/DDBJ whole genome shotgun (WGS) entry which is preliminary data.</text>
</comment>
<gene>
    <name evidence="1" type="ORF">HPULCUR_000982</name>
</gene>
<evidence type="ECO:0000313" key="1">
    <source>
        <dbReference type="EMBL" id="GAA5795621.1"/>
    </source>
</evidence>
<name>A0ABP9XLF7_9FUNG</name>
<evidence type="ECO:0000313" key="2">
    <source>
        <dbReference type="Proteomes" id="UP001476247"/>
    </source>
</evidence>
<sequence>MAREHNFRIVKSPISAAMTSTHLKDKIFSIDFKDGDHADVSPDCWDVTDRIYKYLDHNDSTGLAIDYG</sequence>
<dbReference type="EMBL" id="BAABUJ010000005">
    <property type="protein sequence ID" value="GAA5795621.1"/>
    <property type="molecule type" value="Genomic_DNA"/>
</dbReference>
<keyword evidence="2" id="KW-1185">Reference proteome</keyword>
<accession>A0ABP9XLF7</accession>
<organism evidence="1 2">
    <name type="scientific">Helicostylum pulchrum</name>
    <dbReference type="NCBI Taxonomy" id="562976"/>
    <lineage>
        <taxon>Eukaryota</taxon>
        <taxon>Fungi</taxon>
        <taxon>Fungi incertae sedis</taxon>
        <taxon>Mucoromycota</taxon>
        <taxon>Mucoromycotina</taxon>
        <taxon>Mucoromycetes</taxon>
        <taxon>Mucorales</taxon>
        <taxon>Mucorineae</taxon>
        <taxon>Mucoraceae</taxon>
        <taxon>Helicostylum</taxon>
    </lineage>
</organism>
<protein>
    <submittedName>
        <fullName evidence="1">Uncharacterized protein</fullName>
    </submittedName>
</protein>
<dbReference type="Proteomes" id="UP001476247">
    <property type="component" value="Unassembled WGS sequence"/>
</dbReference>